<reference evidence="12 14" key="2">
    <citation type="submission" date="2020-03" db="EMBL/GenBank/DDBJ databases">
        <title>Genomic Encyclopedia of Type Strains, Phase IV (KMG-IV): sequencing the most valuable type-strain genomes for metagenomic binning, comparative biology and taxonomic classification.</title>
        <authorList>
            <person name="Goeker M."/>
        </authorList>
    </citation>
    <scope>NUCLEOTIDE SEQUENCE [LARGE SCALE GENOMIC DNA]</scope>
    <source>
        <strain evidence="12 14">DSM 105722</strain>
    </source>
</reference>
<feature type="binding site" evidence="11">
    <location>
        <position position="97"/>
    </location>
    <ligand>
        <name>Zn(2+)</name>
        <dbReference type="ChEBI" id="CHEBI:29105"/>
    </ligand>
</feature>
<dbReference type="Proteomes" id="UP000576368">
    <property type="component" value="Unassembled WGS sequence"/>
</dbReference>
<dbReference type="InterPro" id="IPR036390">
    <property type="entry name" value="WH_DNA-bd_sf"/>
</dbReference>
<comment type="subcellular location">
    <subcellularLocation>
        <location evidence="1">Cytoplasm</location>
    </subcellularLocation>
</comment>
<evidence type="ECO:0000313" key="13">
    <source>
        <dbReference type="EMBL" id="WOF10905.1"/>
    </source>
</evidence>
<evidence type="ECO:0000256" key="4">
    <source>
        <dbReference type="ARBA" id="ARBA00022490"/>
    </source>
</evidence>
<reference evidence="13 15" key="1">
    <citation type="submission" date="2019-09" db="EMBL/GenBank/DDBJ databases">
        <title>Butyricimonas paravirosa DSM 105722 (=214-4 = JCM 18677 = CCUG 65563).</title>
        <authorList>
            <person name="Le Roy T."/>
            <person name="Cani P.D."/>
        </authorList>
    </citation>
    <scope>NUCLEOTIDE SEQUENCE [LARGE SCALE GENOMIC DNA]</scope>
    <source>
        <strain evidence="13 15">DSM 105722</strain>
    </source>
</reference>
<name>A0A7X6BIF3_9BACT</name>
<dbReference type="SUPFAM" id="SSF46785">
    <property type="entry name" value="Winged helix' DNA-binding domain"/>
    <property type="match status" value="1"/>
</dbReference>
<dbReference type="Proteomes" id="UP001302374">
    <property type="component" value="Chromosome"/>
</dbReference>
<dbReference type="EMBL" id="JAATLI010000003">
    <property type="protein sequence ID" value="NJC17324.1"/>
    <property type="molecule type" value="Genomic_DNA"/>
</dbReference>
<evidence type="ECO:0000256" key="9">
    <source>
        <dbReference type="ARBA" id="ARBA00023125"/>
    </source>
</evidence>
<evidence type="ECO:0000256" key="5">
    <source>
        <dbReference type="ARBA" id="ARBA00022491"/>
    </source>
</evidence>
<keyword evidence="10" id="KW-0804">Transcription</keyword>
<evidence type="ECO:0000256" key="1">
    <source>
        <dbReference type="ARBA" id="ARBA00004496"/>
    </source>
</evidence>
<dbReference type="GO" id="GO:0000976">
    <property type="term" value="F:transcription cis-regulatory region binding"/>
    <property type="evidence" value="ECO:0007669"/>
    <property type="project" value="TreeGrafter"/>
</dbReference>
<keyword evidence="4" id="KW-0963">Cytoplasm</keyword>
<evidence type="ECO:0000313" key="14">
    <source>
        <dbReference type="Proteomes" id="UP000576368"/>
    </source>
</evidence>
<proteinExistence type="inferred from homology"/>
<feature type="binding site" evidence="11">
    <location>
        <position position="94"/>
    </location>
    <ligand>
        <name>Zn(2+)</name>
        <dbReference type="ChEBI" id="CHEBI:29105"/>
    </ligand>
</feature>
<dbReference type="GO" id="GO:0008270">
    <property type="term" value="F:zinc ion binding"/>
    <property type="evidence" value="ECO:0007669"/>
    <property type="project" value="TreeGrafter"/>
</dbReference>
<evidence type="ECO:0000256" key="10">
    <source>
        <dbReference type="ARBA" id="ARBA00023163"/>
    </source>
</evidence>
<dbReference type="Gene3D" id="1.10.10.10">
    <property type="entry name" value="Winged helix-like DNA-binding domain superfamily/Winged helix DNA-binding domain"/>
    <property type="match status" value="1"/>
</dbReference>
<evidence type="ECO:0000256" key="2">
    <source>
        <dbReference type="ARBA" id="ARBA00007957"/>
    </source>
</evidence>
<keyword evidence="8" id="KW-0805">Transcription regulation</keyword>
<evidence type="ECO:0000256" key="6">
    <source>
        <dbReference type="ARBA" id="ARBA00022723"/>
    </source>
</evidence>
<keyword evidence="7 11" id="KW-0862">Zinc</keyword>
<evidence type="ECO:0000313" key="15">
    <source>
        <dbReference type="Proteomes" id="UP001302374"/>
    </source>
</evidence>
<organism evidence="12 14">
    <name type="scientific">Butyricimonas paravirosa</name>
    <dbReference type="NCBI Taxonomy" id="1472417"/>
    <lineage>
        <taxon>Bacteria</taxon>
        <taxon>Pseudomonadati</taxon>
        <taxon>Bacteroidota</taxon>
        <taxon>Bacteroidia</taxon>
        <taxon>Bacteroidales</taxon>
        <taxon>Odoribacteraceae</taxon>
        <taxon>Butyricimonas</taxon>
    </lineage>
</organism>
<dbReference type="InterPro" id="IPR002481">
    <property type="entry name" value="FUR"/>
</dbReference>
<dbReference type="GO" id="GO:0005737">
    <property type="term" value="C:cytoplasm"/>
    <property type="evidence" value="ECO:0007669"/>
    <property type="project" value="UniProtKB-SubCell"/>
</dbReference>
<dbReference type="Pfam" id="PF01475">
    <property type="entry name" value="FUR"/>
    <property type="match status" value="1"/>
</dbReference>
<dbReference type="GO" id="GO:1900376">
    <property type="term" value="P:regulation of secondary metabolite biosynthetic process"/>
    <property type="evidence" value="ECO:0007669"/>
    <property type="project" value="TreeGrafter"/>
</dbReference>
<evidence type="ECO:0000256" key="7">
    <source>
        <dbReference type="ARBA" id="ARBA00022833"/>
    </source>
</evidence>
<evidence type="ECO:0000256" key="11">
    <source>
        <dbReference type="PIRSR" id="PIRSR602481-1"/>
    </source>
</evidence>
<comment type="similarity">
    <text evidence="2">Belongs to the Fur family.</text>
</comment>
<accession>A0A7X6BIF3</accession>
<evidence type="ECO:0000256" key="8">
    <source>
        <dbReference type="ARBA" id="ARBA00023015"/>
    </source>
</evidence>
<dbReference type="FunFam" id="1.10.10.10:FF:000007">
    <property type="entry name" value="Ferric uptake regulation protein"/>
    <property type="match status" value="1"/>
</dbReference>
<sequence length="145" mass="16731">MNTVEGTREYLLKYNIKPSLQRMAIMDYLMAHRVHPTADEIYNALYPTMPTLSKTTIYNTMKLFTEQGAVKALVIDEKNVRFDIDTSSHAHFMCLECGCVYDLPVENQDAIQLEGVGELIITEIHLYYKGYCKKCAEEKRKNILL</sequence>
<dbReference type="CDD" id="cd07153">
    <property type="entry name" value="Fur_like"/>
    <property type="match status" value="1"/>
</dbReference>
<dbReference type="PANTHER" id="PTHR33202:SF8">
    <property type="entry name" value="PEROXIDE-RESPONSIVE REPRESSOR PERR"/>
    <property type="match status" value="1"/>
</dbReference>
<dbReference type="GeneID" id="86889807"/>
<dbReference type="InterPro" id="IPR036388">
    <property type="entry name" value="WH-like_DNA-bd_sf"/>
</dbReference>
<keyword evidence="5" id="KW-0678">Repressor</keyword>
<dbReference type="PANTHER" id="PTHR33202">
    <property type="entry name" value="ZINC UPTAKE REGULATION PROTEIN"/>
    <property type="match status" value="1"/>
</dbReference>
<protein>
    <recommendedName>
        <fullName evidence="3">Ferric uptake regulation protein</fullName>
    </recommendedName>
</protein>
<dbReference type="GO" id="GO:0003700">
    <property type="term" value="F:DNA-binding transcription factor activity"/>
    <property type="evidence" value="ECO:0007669"/>
    <property type="project" value="InterPro"/>
</dbReference>
<evidence type="ECO:0000256" key="3">
    <source>
        <dbReference type="ARBA" id="ARBA00020910"/>
    </source>
</evidence>
<dbReference type="RefSeq" id="WP_118302386.1">
    <property type="nucleotide sequence ID" value="NZ_BMPA01000003.1"/>
</dbReference>
<dbReference type="EMBL" id="CP043839">
    <property type="protein sequence ID" value="WOF10905.1"/>
    <property type="molecule type" value="Genomic_DNA"/>
</dbReference>
<feature type="binding site" evidence="11">
    <location>
        <position position="135"/>
    </location>
    <ligand>
        <name>Zn(2+)</name>
        <dbReference type="ChEBI" id="CHEBI:29105"/>
    </ligand>
</feature>
<keyword evidence="6 11" id="KW-0479">Metal-binding</keyword>
<dbReference type="Gene3D" id="3.30.1490.190">
    <property type="match status" value="1"/>
</dbReference>
<keyword evidence="9" id="KW-0238">DNA-binding</keyword>
<dbReference type="AlphaFoldDB" id="A0A7X6BIF3"/>
<evidence type="ECO:0000313" key="12">
    <source>
        <dbReference type="EMBL" id="NJC17324.1"/>
    </source>
</evidence>
<dbReference type="InterPro" id="IPR043135">
    <property type="entry name" value="Fur_C"/>
</dbReference>
<feature type="binding site" evidence="11">
    <location>
        <position position="132"/>
    </location>
    <ligand>
        <name>Zn(2+)</name>
        <dbReference type="ChEBI" id="CHEBI:29105"/>
    </ligand>
</feature>
<gene>
    <name evidence="13" type="ORF">F1644_00845</name>
    <name evidence="12" type="ORF">GGR15_000935</name>
</gene>
<keyword evidence="15" id="KW-1185">Reference proteome</keyword>
<comment type="cofactor">
    <cofactor evidence="11">
        <name>Zn(2+)</name>
        <dbReference type="ChEBI" id="CHEBI:29105"/>
    </cofactor>
    <text evidence="11">Binds 1 zinc ion per subunit.</text>
</comment>
<dbReference type="GO" id="GO:0045892">
    <property type="term" value="P:negative regulation of DNA-templated transcription"/>
    <property type="evidence" value="ECO:0007669"/>
    <property type="project" value="TreeGrafter"/>
</dbReference>